<gene>
    <name evidence="2" type="ORF">JFY56_08125</name>
</gene>
<accession>A0ABS3TNF3</accession>
<keyword evidence="1" id="KW-1133">Transmembrane helix</keyword>
<feature type="transmembrane region" description="Helical" evidence="1">
    <location>
        <begin position="92"/>
        <end position="115"/>
    </location>
</feature>
<evidence type="ECO:0000313" key="3">
    <source>
        <dbReference type="Proteomes" id="UP000669060"/>
    </source>
</evidence>
<feature type="transmembrane region" description="Helical" evidence="1">
    <location>
        <begin position="152"/>
        <end position="171"/>
    </location>
</feature>
<sequence length="219" mass="24412">MNPISILRDAWYFYSRHIGALLPLCLPWIVFESLVQQQINQASGSPQIGPWGLAAGLVFYPIYTASLILYMSDRGEGRQRGMGELWNAALRLWPAFALLSALTSLLIVIGLSLLILPGIYVMIKLAFAEFLLIGNGLRPIDAMRESFRRTNGHFFLLLLTALAILMPVWLADGWVTQVSQESPLYAVLLNSISGFFQLLLTVAAYRIFILCPDEELPPA</sequence>
<evidence type="ECO:0000256" key="1">
    <source>
        <dbReference type="SAM" id="Phobius"/>
    </source>
</evidence>
<feature type="transmembrane region" description="Helical" evidence="1">
    <location>
        <begin position="51"/>
        <end position="71"/>
    </location>
</feature>
<evidence type="ECO:0000313" key="2">
    <source>
        <dbReference type="EMBL" id="MBO3275187.1"/>
    </source>
</evidence>
<protein>
    <submittedName>
        <fullName evidence="2">Uncharacterized protein</fullName>
    </submittedName>
</protein>
<keyword evidence="3" id="KW-1185">Reference proteome</keyword>
<dbReference type="EMBL" id="JAELYA010000002">
    <property type="protein sequence ID" value="MBO3275187.1"/>
    <property type="molecule type" value="Genomic_DNA"/>
</dbReference>
<keyword evidence="1" id="KW-0472">Membrane</keyword>
<feature type="transmembrane region" description="Helical" evidence="1">
    <location>
        <begin position="12"/>
        <end position="31"/>
    </location>
</feature>
<reference evidence="2 3" key="1">
    <citation type="submission" date="2020-12" db="EMBL/GenBank/DDBJ databases">
        <title>Pseudomonas schmalbachii sp. nov. isolated from millipede gut.</title>
        <authorList>
            <person name="Shelomi M."/>
        </authorList>
    </citation>
    <scope>NUCLEOTIDE SEQUENCE [LARGE SCALE GENOMIC DNA]</scope>
    <source>
        <strain evidence="2 3">Milli4</strain>
    </source>
</reference>
<dbReference type="RefSeq" id="WP_208313024.1">
    <property type="nucleotide sequence ID" value="NZ_JAELYA010000002.1"/>
</dbReference>
<proteinExistence type="predicted"/>
<feature type="transmembrane region" description="Helical" evidence="1">
    <location>
        <begin position="183"/>
        <end position="205"/>
    </location>
</feature>
<feature type="transmembrane region" description="Helical" evidence="1">
    <location>
        <begin position="121"/>
        <end position="140"/>
    </location>
</feature>
<dbReference type="Proteomes" id="UP000669060">
    <property type="component" value="Unassembled WGS sequence"/>
</dbReference>
<name>A0ABS3TNF3_9PSED</name>
<organism evidence="2 3">
    <name type="scientific">Pseudomonas schmalbachii</name>
    <dbReference type="NCBI Taxonomy" id="2816993"/>
    <lineage>
        <taxon>Bacteria</taxon>
        <taxon>Pseudomonadati</taxon>
        <taxon>Pseudomonadota</taxon>
        <taxon>Gammaproteobacteria</taxon>
        <taxon>Pseudomonadales</taxon>
        <taxon>Pseudomonadaceae</taxon>
        <taxon>Pseudomonas</taxon>
    </lineage>
</organism>
<comment type="caution">
    <text evidence="2">The sequence shown here is derived from an EMBL/GenBank/DDBJ whole genome shotgun (WGS) entry which is preliminary data.</text>
</comment>
<keyword evidence="1" id="KW-0812">Transmembrane</keyword>